<dbReference type="Proteomes" id="UP001321542">
    <property type="component" value="Chromosome"/>
</dbReference>
<dbReference type="Gene3D" id="3.40.50.2000">
    <property type="entry name" value="Glycogen Phosphorylase B"/>
    <property type="match status" value="2"/>
</dbReference>
<dbReference type="CDD" id="cd03784">
    <property type="entry name" value="GT1_Gtf-like"/>
    <property type="match status" value="1"/>
</dbReference>
<dbReference type="PANTHER" id="PTHR48050:SF13">
    <property type="entry name" value="STEROL 3-BETA-GLUCOSYLTRANSFERASE UGT80A2"/>
    <property type="match status" value="1"/>
</dbReference>
<gene>
    <name evidence="6" type="ORF">SGFS_016160</name>
</gene>
<name>A0ABM7F3Q7_9ACTN</name>
<accession>A0ABM7F3Q7</accession>
<evidence type="ECO:0008006" key="8">
    <source>
        <dbReference type="Google" id="ProtNLM"/>
    </source>
</evidence>
<dbReference type="SUPFAM" id="SSF53756">
    <property type="entry name" value="UDP-Glycosyltransferase/glycogen phosphorylase"/>
    <property type="match status" value="1"/>
</dbReference>
<feature type="domain" description="Erythromycin biosynthesis protein CIII-like C-terminal" evidence="4">
    <location>
        <begin position="232"/>
        <end position="374"/>
    </location>
</feature>
<evidence type="ECO:0000259" key="4">
    <source>
        <dbReference type="Pfam" id="PF06722"/>
    </source>
</evidence>
<organism evidence="6 7">
    <name type="scientific">Streptomyces graminofaciens</name>
    <dbReference type="NCBI Taxonomy" id="68212"/>
    <lineage>
        <taxon>Bacteria</taxon>
        <taxon>Bacillati</taxon>
        <taxon>Actinomycetota</taxon>
        <taxon>Actinomycetes</taxon>
        <taxon>Kitasatosporales</taxon>
        <taxon>Streptomycetaceae</taxon>
        <taxon>Streptomyces</taxon>
    </lineage>
</organism>
<reference evidence="6 7" key="2">
    <citation type="journal article" date="2023" name="ChemBioChem">
        <title>Acyltransferase Domain Exchange between Two Independent Type I Polyketide Synthases in the Same Producer Strain of Macrolide Antibiotics.</title>
        <authorList>
            <person name="Kudo F."/>
            <person name="Kishikawa K."/>
            <person name="Tsuboi K."/>
            <person name="Kido T."/>
            <person name="Usui T."/>
            <person name="Hashimoto J."/>
            <person name="Shin-Ya K."/>
            <person name="Miyanaga A."/>
            <person name="Eguchi T."/>
        </authorList>
    </citation>
    <scope>NUCLEOTIDE SEQUENCE [LARGE SCALE GENOMIC DNA]</scope>
    <source>
        <strain evidence="6 7">A-8890</strain>
    </source>
</reference>
<dbReference type="Pfam" id="PF21036">
    <property type="entry name" value="EryCIII-like_N"/>
    <property type="match status" value="1"/>
</dbReference>
<dbReference type="InterPro" id="IPR010610">
    <property type="entry name" value="EryCIII-like_C"/>
</dbReference>
<evidence type="ECO:0000313" key="6">
    <source>
        <dbReference type="EMBL" id="BBC30322.1"/>
    </source>
</evidence>
<reference evidence="6 7" key="1">
    <citation type="journal article" date="2010" name="ChemBioChem">
        <title>Cloning and characterization of the biosynthetic gene cluster of 16-membered macrolide antibiotic FD-891: involvement of a dual functional cytochrome P450 monooxygenase catalyzing epoxidation and hydroxylation.</title>
        <authorList>
            <person name="Kudo F."/>
            <person name="Motegi A."/>
            <person name="Mizoue K."/>
            <person name="Eguchi T."/>
        </authorList>
    </citation>
    <scope>NUCLEOTIDE SEQUENCE [LARGE SCALE GENOMIC DNA]</scope>
    <source>
        <strain evidence="6 7">A-8890</strain>
    </source>
</reference>
<keyword evidence="7" id="KW-1185">Reference proteome</keyword>
<evidence type="ECO:0000313" key="7">
    <source>
        <dbReference type="Proteomes" id="UP001321542"/>
    </source>
</evidence>
<evidence type="ECO:0000259" key="5">
    <source>
        <dbReference type="Pfam" id="PF21036"/>
    </source>
</evidence>
<evidence type="ECO:0000256" key="2">
    <source>
        <dbReference type="ARBA" id="ARBA00022676"/>
    </source>
</evidence>
<comment type="similarity">
    <text evidence="1">Belongs to the glycosyltransferase 28 family.</text>
</comment>
<evidence type="ECO:0000256" key="3">
    <source>
        <dbReference type="ARBA" id="ARBA00022679"/>
    </source>
</evidence>
<dbReference type="PANTHER" id="PTHR48050">
    <property type="entry name" value="STEROL 3-BETA-GLUCOSYLTRANSFERASE"/>
    <property type="match status" value="1"/>
</dbReference>
<dbReference type="EMBL" id="AP018448">
    <property type="protein sequence ID" value="BBC30322.1"/>
    <property type="molecule type" value="Genomic_DNA"/>
</dbReference>
<dbReference type="RefSeq" id="WP_286248812.1">
    <property type="nucleotide sequence ID" value="NZ_AP018448.1"/>
</dbReference>
<dbReference type="InterPro" id="IPR002213">
    <property type="entry name" value="UDP_glucos_trans"/>
</dbReference>
<keyword evidence="3" id="KW-0808">Transferase</keyword>
<sequence>MKVLFVAGPSPATVFGLASLASALRNAGHHVIMAATEELSSHVTGIGLPTVVVTDRTWQSLITTDRAGRPVPRMTRGVDSERRHHGGWFGRLAAESLPSLLEVSANWRPDLVVGGSMSYAAPLLAAHLGVPHVRQAWDTYDTRGVDAYAARELAPELDRLGMSELPEPELFIDVCPPSLRLPDAAPAQSMRWIPGNRQEPLEPWMYTRDDRPRVCVTSGSRETAANQDFLYRLVEDLATFDAEILVAAPEEAVSRLRGVTGRVRAGWMPLDVVAPTCDLVVHHGGGVTGLTAMNAGVAQLLLPRWDIFAASMRRTAQYGAARVLFPEDADREALPKACHELLEDPVHRESARALAAEIASLPGPAEVADVLESLVAG</sequence>
<keyword evidence="2" id="KW-0328">Glycosyltransferase</keyword>
<protein>
    <recommendedName>
        <fullName evidence="8">Glycosyltransferase</fullName>
    </recommendedName>
</protein>
<dbReference type="InterPro" id="IPR048284">
    <property type="entry name" value="EryCIII-like_N"/>
</dbReference>
<dbReference type="Pfam" id="PF06722">
    <property type="entry name" value="EryCIII-like_C"/>
    <property type="match status" value="1"/>
</dbReference>
<dbReference type="InterPro" id="IPR050426">
    <property type="entry name" value="Glycosyltransferase_28"/>
</dbReference>
<evidence type="ECO:0000256" key="1">
    <source>
        <dbReference type="ARBA" id="ARBA00006962"/>
    </source>
</evidence>
<proteinExistence type="inferred from homology"/>
<feature type="domain" description="Erythromycin biosynthesis protein CIII-like N-terminal" evidence="5">
    <location>
        <begin position="23"/>
        <end position="219"/>
    </location>
</feature>